<dbReference type="EMBL" id="JARBHB010000003">
    <property type="protein sequence ID" value="KAJ8889262.1"/>
    <property type="molecule type" value="Genomic_DNA"/>
</dbReference>
<dbReference type="InterPro" id="IPR043128">
    <property type="entry name" value="Rev_trsase/Diguanyl_cyclase"/>
</dbReference>
<gene>
    <name evidence="2" type="ORF">PR048_008760</name>
</gene>
<dbReference type="CDD" id="cd01647">
    <property type="entry name" value="RT_LTR"/>
    <property type="match status" value="1"/>
</dbReference>
<accession>A0ABQ9HY09</accession>
<dbReference type="PANTHER" id="PTHR37984:SF9">
    <property type="entry name" value="INTEGRASE CATALYTIC DOMAIN-CONTAINING PROTEIN"/>
    <property type="match status" value="1"/>
</dbReference>
<evidence type="ECO:0000259" key="1">
    <source>
        <dbReference type="Pfam" id="PF00078"/>
    </source>
</evidence>
<sequence>MPHSRSPLLEVSTGLATTQECSGETGWSLGPPRRITGVGEDSRWQSKILYILTKPSGRHALTEAAWRVCASYTAVLRRTDFSIRMKLQCHCLFFGVWQVGPCRSFYLVHQHLASRVVAGTTCSSHQQLKHCATQTSELATACDEFEDYLISTGQEMSADKVKVSLLRNMMGNASAHVLSSLPSSEEDHGNYGKVKAAIEKYLNPRVNKVFEDTSSLNVYRRKERPLTTFYIPSTAHVQLAVSSIGAQSEVNNNTGAARRESAEDKMLRYCVVDGIWDKAVQEALLRMENLTLDRAVFQCRTLQIQQIHSKSGSAMSEYAVDSVNKCVPCLIAVPNTKRRGSLRTGIAVQAGIQTCSNVVDVSPHMCTRCGLLNHFAKSCWVKNVIVVDQCDVSSSDEFLYCSSVQVCLNVVNTNKSKGIGNDKLQWNNMTYPNEWLEKMTIVQKDVIVSILPLIIFKKVNSQFKEDHTKIKLKTLDGVVKPWGKVNLCCPVKGKEAYIDFMIVDLNVMPLLGLSGCLALNLLQKVEPMVLLSAKEKFVEENTDVFKGLGCFPQKCQILTKLGAEPMCRPPQGVPLTVWQKLQELHRLVEKHVIEKVEKVDVKAWISNLVVIEKPTSKLKLCLDPSNLNRNIVRKHYIVFKIGEICEKMEGKKYFTVFDLRERGFTSPFGTCRYLKMPYGMCSAPEIFQHLVEQNFGDILNTVIYFDELMCMGEDEESHDESVHQLMERARALNVKFNKDKLQYKLTEVKYVGHLFSAEGMKGGKKKQLNLAPLTNKKELQRVIGMFNYVRNLVPDMSHTMAPLCELLKAGITWQWLATHQKATICSLTLNTRDGWSVESVIVCVLSYMVRNNLLNPQPVFLSPFCYPGKPPSDEN</sequence>
<proteinExistence type="predicted"/>
<dbReference type="InterPro" id="IPR050951">
    <property type="entry name" value="Retrovirus_Pol_polyprotein"/>
</dbReference>
<comment type="caution">
    <text evidence="2">The sequence shown here is derived from an EMBL/GenBank/DDBJ whole genome shotgun (WGS) entry which is preliminary data.</text>
</comment>
<feature type="domain" description="Reverse transcriptase" evidence="1">
    <location>
        <begin position="668"/>
        <end position="753"/>
    </location>
</feature>
<dbReference type="InterPro" id="IPR000477">
    <property type="entry name" value="RT_dom"/>
</dbReference>
<dbReference type="Pfam" id="PF00078">
    <property type="entry name" value="RVT_1"/>
    <property type="match status" value="1"/>
</dbReference>
<dbReference type="Gene3D" id="3.10.10.10">
    <property type="entry name" value="HIV Type 1 Reverse Transcriptase, subunit A, domain 1"/>
    <property type="match status" value="1"/>
</dbReference>
<dbReference type="Proteomes" id="UP001159363">
    <property type="component" value="Chromosome 3"/>
</dbReference>
<keyword evidence="3" id="KW-1185">Reference proteome</keyword>
<dbReference type="Gene3D" id="3.30.70.270">
    <property type="match status" value="2"/>
</dbReference>
<protein>
    <recommendedName>
        <fullName evidence="1">Reverse transcriptase domain-containing protein</fullName>
    </recommendedName>
</protein>
<dbReference type="SUPFAM" id="SSF56672">
    <property type="entry name" value="DNA/RNA polymerases"/>
    <property type="match status" value="1"/>
</dbReference>
<organism evidence="2 3">
    <name type="scientific">Dryococelus australis</name>
    <dbReference type="NCBI Taxonomy" id="614101"/>
    <lineage>
        <taxon>Eukaryota</taxon>
        <taxon>Metazoa</taxon>
        <taxon>Ecdysozoa</taxon>
        <taxon>Arthropoda</taxon>
        <taxon>Hexapoda</taxon>
        <taxon>Insecta</taxon>
        <taxon>Pterygota</taxon>
        <taxon>Neoptera</taxon>
        <taxon>Polyneoptera</taxon>
        <taxon>Phasmatodea</taxon>
        <taxon>Verophasmatodea</taxon>
        <taxon>Anareolatae</taxon>
        <taxon>Phasmatidae</taxon>
        <taxon>Eurycanthinae</taxon>
        <taxon>Dryococelus</taxon>
    </lineage>
</organism>
<evidence type="ECO:0000313" key="2">
    <source>
        <dbReference type="EMBL" id="KAJ8889262.1"/>
    </source>
</evidence>
<dbReference type="PANTHER" id="PTHR37984">
    <property type="entry name" value="PROTEIN CBG26694"/>
    <property type="match status" value="1"/>
</dbReference>
<evidence type="ECO:0000313" key="3">
    <source>
        <dbReference type="Proteomes" id="UP001159363"/>
    </source>
</evidence>
<dbReference type="InterPro" id="IPR043502">
    <property type="entry name" value="DNA/RNA_pol_sf"/>
</dbReference>
<reference evidence="2 3" key="1">
    <citation type="submission" date="2023-02" db="EMBL/GenBank/DDBJ databases">
        <title>LHISI_Scaffold_Assembly.</title>
        <authorList>
            <person name="Stuart O.P."/>
            <person name="Cleave R."/>
            <person name="Magrath M.J.L."/>
            <person name="Mikheyev A.S."/>
        </authorList>
    </citation>
    <scope>NUCLEOTIDE SEQUENCE [LARGE SCALE GENOMIC DNA]</scope>
    <source>
        <strain evidence="2">Daus_M_001</strain>
        <tissue evidence="2">Leg muscle</tissue>
    </source>
</reference>
<name>A0ABQ9HY09_9NEOP</name>